<dbReference type="CDD" id="cd00403">
    <property type="entry name" value="Ribosomal_L1"/>
    <property type="match status" value="1"/>
</dbReference>
<evidence type="ECO:0000256" key="10">
    <source>
        <dbReference type="HAMAP-Rule" id="MF_01318"/>
    </source>
</evidence>
<dbReference type="SUPFAM" id="SSF56808">
    <property type="entry name" value="Ribosomal protein L1"/>
    <property type="match status" value="1"/>
</dbReference>
<dbReference type="Gene3D" id="3.40.50.790">
    <property type="match status" value="1"/>
</dbReference>
<dbReference type="GO" id="GO:0003735">
    <property type="term" value="F:structural constituent of ribosome"/>
    <property type="evidence" value="ECO:0007669"/>
    <property type="project" value="InterPro"/>
</dbReference>
<evidence type="ECO:0000313" key="12">
    <source>
        <dbReference type="EMBL" id="HHR97253.1"/>
    </source>
</evidence>
<comment type="subunit">
    <text evidence="10">Part of the 50S ribosomal subunit.</text>
</comment>
<comment type="similarity">
    <text evidence="1 10">Belongs to the universal ribosomal protein uL1 family.</text>
</comment>
<dbReference type="Pfam" id="PF00687">
    <property type="entry name" value="Ribosomal_L1"/>
    <property type="match status" value="1"/>
</dbReference>
<keyword evidence="8 10" id="KW-0687">Ribonucleoprotein</keyword>
<dbReference type="PANTHER" id="PTHR36427:SF3">
    <property type="entry name" value="LARGE RIBOSOMAL SUBUNIT PROTEIN UL1M"/>
    <property type="match status" value="1"/>
</dbReference>
<dbReference type="PIRSF" id="PIRSF002155">
    <property type="entry name" value="Ribosomal_L1"/>
    <property type="match status" value="1"/>
</dbReference>
<keyword evidence="4 10" id="KW-0699">rRNA-binding</keyword>
<keyword evidence="2 10" id="KW-0678">Repressor</keyword>
<comment type="function">
    <text evidence="9">Probably involved in E site tRNA release. Binds directly to 23S rRNA.</text>
</comment>
<evidence type="ECO:0000313" key="11">
    <source>
        <dbReference type="EMBL" id="HHP82030.1"/>
    </source>
</evidence>
<keyword evidence="3 10" id="KW-0820">tRNA-binding</keyword>
<dbReference type="GO" id="GO:0006412">
    <property type="term" value="P:translation"/>
    <property type="evidence" value="ECO:0007669"/>
    <property type="project" value="UniProtKB-UniRule"/>
</dbReference>
<evidence type="ECO:0000256" key="6">
    <source>
        <dbReference type="ARBA" id="ARBA00022884"/>
    </source>
</evidence>
<evidence type="ECO:0000256" key="9">
    <source>
        <dbReference type="ARBA" id="ARBA00045545"/>
    </source>
</evidence>
<keyword evidence="6 10" id="KW-0694">RNA-binding</keyword>
<evidence type="ECO:0000256" key="7">
    <source>
        <dbReference type="ARBA" id="ARBA00022980"/>
    </source>
</evidence>
<dbReference type="InterPro" id="IPR023674">
    <property type="entry name" value="Ribosomal_uL1-like"/>
</dbReference>
<dbReference type="GO" id="GO:0019843">
    <property type="term" value="F:rRNA binding"/>
    <property type="evidence" value="ECO:0007669"/>
    <property type="project" value="UniProtKB-UniRule"/>
</dbReference>
<keyword evidence="7 10" id="KW-0689">Ribosomal protein</keyword>
<organism evidence="12">
    <name type="scientific">Ignisphaera aggregans</name>
    <dbReference type="NCBI Taxonomy" id="334771"/>
    <lineage>
        <taxon>Archaea</taxon>
        <taxon>Thermoproteota</taxon>
        <taxon>Thermoprotei</taxon>
        <taxon>Desulfurococcales</taxon>
        <taxon>Desulfurococcaceae</taxon>
        <taxon>Ignisphaera</taxon>
    </lineage>
</organism>
<dbReference type="EMBL" id="DRUB01000218">
    <property type="protein sequence ID" value="HHR97253.1"/>
    <property type="molecule type" value="Genomic_DNA"/>
</dbReference>
<dbReference type="GO" id="GO:0006417">
    <property type="term" value="P:regulation of translation"/>
    <property type="evidence" value="ECO:0007669"/>
    <property type="project" value="UniProtKB-KW"/>
</dbReference>
<accession>A0A7C5YZK1</accession>
<dbReference type="GO" id="GO:0015934">
    <property type="term" value="C:large ribosomal subunit"/>
    <property type="evidence" value="ECO:0007669"/>
    <property type="project" value="InterPro"/>
</dbReference>
<protein>
    <recommendedName>
        <fullName evidence="10">Large ribosomal subunit protein uL1</fullName>
    </recommendedName>
</protein>
<dbReference type="HAMAP" id="MF_01318_A">
    <property type="entry name" value="Ribosomal_uL1_A"/>
    <property type="match status" value="1"/>
</dbReference>
<dbReference type="AlphaFoldDB" id="A0A7C5YZK1"/>
<proteinExistence type="inferred from homology"/>
<dbReference type="InterPro" id="IPR023669">
    <property type="entry name" value="Ribosomal_uL1_arc"/>
</dbReference>
<evidence type="ECO:0000256" key="5">
    <source>
        <dbReference type="ARBA" id="ARBA00022845"/>
    </source>
</evidence>
<dbReference type="InterPro" id="IPR028364">
    <property type="entry name" value="Ribosomal_uL1/biogenesis"/>
</dbReference>
<comment type="caution">
    <text evidence="12">The sequence shown here is derived from an EMBL/GenBank/DDBJ whole genome shotgun (WGS) entry which is preliminary data.</text>
</comment>
<comment type="function">
    <text evidence="10">Protein L1 is also a translational repressor protein, it controls the translation of its operon by binding to its mRNA.</text>
</comment>
<reference evidence="12" key="1">
    <citation type="journal article" date="2020" name="mSystems">
        <title>Genome- and Community-Level Interaction Insights into Carbon Utilization and Element Cycling Functions of Hydrothermarchaeota in Hydrothermal Sediment.</title>
        <authorList>
            <person name="Zhou Z."/>
            <person name="Liu Y."/>
            <person name="Xu W."/>
            <person name="Pan J."/>
            <person name="Luo Z.H."/>
            <person name="Li M."/>
        </authorList>
    </citation>
    <scope>NUCLEOTIDE SEQUENCE [LARGE SCALE GENOMIC DNA]</scope>
    <source>
        <strain evidence="12">SpSt-1</strain>
        <strain evidence="11">SpSt-1121</strain>
    </source>
</reference>
<dbReference type="GO" id="GO:0000049">
    <property type="term" value="F:tRNA binding"/>
    <property type="evidence" value="ECO:0007669"/>
    <property type="project" value="UniProtKB-KW"/>
</dbReference>
<dbReference type="InterPro" id="IPR016095">
    <property type="entry name" value="Ribosomal_uL1_3-a/b-sand"/>
</dbReference>
<evidence type="ECO:0000256" key="2">
    <source>
        <dbReference type="ARBA" id="ARBA00022491"/>
    </source>
</evidence>
<comment type="function">
    <text evidence="10">Binds directly to 23S rRNA. Probably involved in E site tRNA release.</text>
</comment>
<gene>
    <name evidence="10" type="primary">rpl1</name>
    <name evidence="12" type="ORF">ENL47_10805</name>
    <name evidence="11" type="ORF">ENM84_05115</name>
</gene>
<sequence>MSISSSKEFIDALKNAIQLAISAKKPWRFTQSVELIVTFRDVDVKKQQEFRFRDTVVLPKSVGKESSVCIVVDDASIQKAVEAGAYRAIGRGDLSKIDKKNAKKIAQECDWVLVRSDLMGLAGRILGPALGPRGKSPIAIPVNADIATYIKQYKNAIRLYSKEQPWVGCRIGSENMPIDSLVENAIAVLQHIEEKIKRPLLQSSTIYVKTTSSPAIEVVT</sequence>
<evidence type="ECO:0000256" key="1">
    <source>
        <dbReference type="ARBA" id="ARBA00010531"/>
    </source>
</evidence>
<dbReference type="EMBL" id="DRZI01000215">
    <property type="protein sequence ID" value="HHP82030.1"/>
    <property type="molecule type" value="Genomic_DNA"/>
</dbReference>
<dbReference type="PANTHER" id="PTHR36427">
    <property type="entry name" value="54S RIBOSOMAL PROTEIN L1, MITOCHONDRIAL"/>
    <property type="match status" value="1"/>
</dbReference>
<evidence type="ECO:0000256" key="8">
    <source>
        <dbReference type="ARBA" id="ARBA00023274"/>
    </source>
</evidence>
<dbReference type="InterPro" id="IPR002143">
    <property type="entry name" value="Ribosomal_uL1"/>
</dbReference>
<keyword evidence="5 10" id="KW-0810">Translation regulation</keyword>
<dbReference type="NCBIfam" id="NF003244">
    <property type="entry name" value="PRK04203.1"/>
    <property type="match status" value="1"/>
</dbReference>
<evidence type="ECO:0000256" key="3">
    <source>
        <dbReference type="ARBA" id="ARBA00022555"/>
    </source>
</evidence>
<evidence type="ECO:0000256" key="4">
    <source>
        <dbReference type="ARBA" id="ARBA00022730"/>
    </source>
</evidence>
<dbReference type="Gene3D" id="3.30.190.20">
    <property type="match status" value="1"/>
</dbReference>
<name>A0A7C5YZK1_9CREN</name>